<sequence>MLYYTIKFALKRMLKDYTNIILLVIVPLGIITIIALAFAEDKAVIDASAAGMTIAFQIFGGFYTLEFLKADLFTTKKWKIYALPCSIPMYAYGILIASTIFNGFQGLTIVLVTKLFFGVEWVSIWGVALSLLILSLFSQLVFLNILLSVKNEKYADRFGEVFAWGSVILSNYFFRMPDNVFFNTVSKYTPIKLTEDAIASIRYQSGLMNIINPLAILLVASVVLTILSYLLGRRKLV</sequence>
<dbReference type="EMBL" id="SMGQ01000012">
    <property type="protein sequence ID" value="TCK93339.1"/>
    <property type="molecule type" value="Genomic_DNA"/>
</dbReference>
<keyword evidence="1" id="KW-0812">Transmembrane</keyword>
<proteinExistence type="predicted"/>
<feature type="transmembrane region" description="Helical" evidence="1">
    <location>
        <begin position="20"/>
        <end position="39"/>
    </location>
</feature>
<comment type="caution">
    <text evidence="2">The sequence shown here is derived from an EMBL/GenBank/DDBJ whole genome shotgun (WGS) entry which is preliminary data.</text>
</comment>
<protein>
    <submittedName>
        <fullName evidence="2">ABC-2 type transport system permease protein</fullName>
    </submittedName>
</protein>
<feature type="transmembrane region" description="Helical" evidence="1">
    <location>
        <begin position="45"/>
        <end position="68"/>
    </location>
</feature>
<name>A0A4R1MRZ4_9FIRM</name>
<keyword evidence="1" id="KW-1133">Transmembrane helix</keyword>
<feature type="transmembrane region" description="Helical" evidence="1">
    <location>
        <begin position="89"/>
        <end position="112"/>
    </location>
</feature>
<keyword evidence="3" id="KW-1185">Reference proteome</keyword>
<gene>
    <name evidence="2" type="ORF">EDC19_1531</name>
</gene>
<accession>A0A4R1MRZ4</accession>
<reference evidence="2 3" key="1">
    <citation type="submission" date="2019-03" db="EMBL/GenBank/DDBJ databases">
        <title>Genomic Encyclopedia of Type Strains, Phase IV (KMG-IV): sequencing the most valuable type-strain genomes for metagenomic binning, comparative biology and taxonomic classification.</title>
        <authorList>
            <person name="Goeker M."/>
        </authorList>
    </citation>
    <scope>NUCLEOTIDE SEQUENCE [LARGE SCALE GENOMIC DNA]</scope>
    <source>
        <strain evidence="2 3">DSM 24176</strain>
    </source>
</reference>
<evidence type="ECO:0000256" key="1">
    <source>
        <dbReference type="SAM" id="Phobius"/>
    </source>
</evidence>
<dbReference type="Proteomes" id="UP000294545">
    <property type="component" value="Unassembled WGS sequence"/>
</dbReference>
<dbReference type="AlphaFoldDB" id="A0A4R1MRZ4"/>
<organism evidence="2 3">
    <name type="scientific">Natranaerovirga hydrolytica</name>
    <dbReference type="NCBI Taxonomy" id="680378"/>
    <lineage>
        <taxon>Bacteria</taxon>
        <taxon>Bacillati</taxon>
        <taxon>Bacillota</taxon>
        <taxon>Clostridia</taxon>
        <taxon>Lachnospirales</taxon>
        <taxon>Natranaerovirgaceae</taxon>
        <taxon>Natranaerovirga</taxon>
    </lineage>
</organism>
<keyword evidence="1" id="KW-0472">Membrane</keyword>
<feature type="transmembrane region" description="Helical" evidence="1">
    <location>
        <begin position="124"/>
        <end position="146"/>
    </location>
</feature>
<evidence type="ECO:0000313" key="2">
    <source>
        <dbReference type="EMBL" id="TCK93339.1"/>
    </source>
</evidence>
<feature type="transmembrane region" description="Helical" evidence="1">
    <location>
        <begin position="210"/>
        <end position="231"/>
    </location>
</feature>
<dbReference type="RefSeq" id="WP_132282246.1">
    <property type="nucleotide sequence ID" value="NZ_SMGQ01000012.1"/>
</dbReference>
<feature type="transmembrane region" description="Helical" evidence="1">
    <location>
        <begin position="158"/>
        <end position="174"/>
    </location>
</feature>
<evidence type="ECO:0000313" key="3">
    <source>
        <dbReference type="Proteomes" id="UP000294545"/>
    </source>
</evidence>
<dbReference type="OrthoDB" id="1864035at2"/>